<feature type="region of interest" description="Disordered" evidence="1">
    <location>
        <begin position="63"/>
        <end position="85"/>
    </location>
</feature>
<accession>A0A7C9A289</accession>
<reference evidence="2" key="2">
    <citation type="submission" date="2020-07" db="EMBL/GenBank/DDBJ databases">
        <authorList>
            <person name="Vera ALvarez R."/>
            <person name="Arias-Moreno D.M."/>
            <person name="Jimenez-Jacinto V."/>
            <person name="Jimenez-Bremont J.F."/>
            <person name="Swaminathan K."/>
            <person name="Moose S.P."/>
            <person name="Guerrero-Gonzalez M.L."/>
            <person name="Marino-Ramirez L."/>
            <person name="Landsman D."/>
            <person name="Rodriguez-Kessler M."/>
            <person name="Delgado-Sanchez P."/>
        </authorList>
    </citation>
    <scope>NUCLEOTIDE SEQUENCE</scope>
    <source>
        <tissue evidence="2">Cladode</tissue>
    </source>
</reference>
<evidence type="ECO:0000256" key="1">
    <source>
        <dbReference type="SAM" id="MobiDB-lite"/>
    </source>
</evidence>
<organism evidence="2">
    <name type="scientific">Opuntia streptacantha</name>
    <name type="common">Prickly pear cactus</name>
    <name type="synonym">Opuntia cardona</name>
    <dbReference type="NCBI Taxonomy" id="393608"/>
    <lineage>
        <taxon>Eukaryota</taxon>
        <taxon>Viridiplantae</taxon>
        <taxon>Streptophyta</taxon>
        <taxon>Embryophyta</taxon>
        <taxon>Tracheophyta</taxon>
        <taxon>Spermatophyta</taxon>
        <taxon>Magnoliopsida</taxon>
        <taxon>eudicotyledons</taxon>
        <taxon>Gunneridae</taxon>
        <taxon>Pentapetalae</taxon>
        <taxon>Caryophyllales</taxon>
        <taxon>Cactineae</taxon>
        <taxon>Cactaceae</taxon>
        <taxon>Opuntioideae</taxon>
        <taxon>Opuntia</taxon>
    </lineage>
</organism>
<dbReference type="AlphaFoldDB" id="A0A7C9A289"/>
<feature type="compositionally biased region" description="Basic and acidic residues" evidence="1">
    <location>
        <begin position="73"/>
        <end position="85"/>
    </location>
</feature>
<sequence length="112" mass="12748">MLYSNLYGSSFHLFVHSLTWPQANYSIHSNDILQPQVIHHRMSIREFIRKGCNLNNASMISKVNKSKPTMDPVKGDPPTKPDPLTHIRLPQLATEGGPANPLKRVLVRHRML</sequence>
<protein>
    <submittedName>
        <fullName evidence="2">Uncharacterized protein</fullName>
    </submittedName>
</protein>
<proteinExistence type="predicted"/>
<name>A0A7C9A289_OPUST</name>
<evidence type="ECO:0000313" key="2">
    <source>
        <dbReference type="EMBL" id="MBA4656876.1"/>
    </source>
</evidence>
<reference evidence="2" key="1">
    <citation type="journal article" date="2013" name="J. Plant Res.">
        <title>Effect of fungi and light on seed germination of three Opuntia species from semiarid lands of central Mexico.</title>
        <authorList>
            <person name="Delgado-Sanchez P."/>
            <person name="Jimenez-Bremont J.F."/>
            <person name="Guerrero-Gonzalez Mde L."/>
            <person name="Flores J."/>
        </authorList>
    </citation>
    <scope>NUCLEOTIDE SEQUENCE</scope>
    <source>
        <tissue evidence="2">Cladode</tissue>
    </source>
</reference>
<dbReference type="EMBL" id="GISG01193906">
    <property type="protein sequence ID" value="MBA4656876.1"/>
    <property type="molecule type" value="Transcribed_RNA"/>
</dbReference>